<feature type="region of interest" description="Disordered" evidence="11">
    <location>
        <begin position="1479"/>
        <end position="1533"/>
    </location>
</feature>
<feature type="compositionally biased region" description="Polar residues" evidence="11">
    <location>
        <begin position="668"/>
        <end position="712"/>
    </location>
</feature>
<proteinExistence type="inferred from homology"/>
<evidence type="ECO:0000256" key="9">
    <source>
        <dbReference type="ARBA" id="ARBA00023163"/>
    </source>
</evidence>
<dbReference type="InterPro" id="IPR018200">
    <property type="entry name" value="USP_CS"/>
</dbReference>
<dbReference type="EC" id="3.4.19.12" evidence="3"/>
<feature type="compositionally biased region" description="Low complexity" evidence="11">
    <location>
        <begin position="1886"/>
        <end position="1897"/>
    </location>
</feature>
<evidence type="ECO:0000256" key="7">
    <source>
        <dbReference type="ARBA" id="ARBA00022807"/>
    </source>
</evidence>
<feature type="domain" description="DUSP" evidence="13">
    <location>
        <begin position="730"/>
        <end position="853"/>
    </location>
</feature>
<feature type="compositionally biased region" description="Polar residues" evidence="11">
    <location>
        <begin position="1852"/>
        <end position="1873"/>
    </location>
</feature>
<dbReference type="SMART" id="SM00695">
    <property type="entry name" value="DUSP"/>
    <property type="match status" value="1"/>
</dbReference>
<comment type="catalytic activity">
    <reaction evidence="1">
        <text>Thiol-dependent hydrolysis of ester, thioester, amide, peptide and isopeptide bonds formed by the C-terminal Gly of ubiquitin (a 76-residue protein attached to proteins as an intracellular targeting signal).</text>
        <dbReference type="EC" id="3.4.19.12"/>
    </reaction>
</comment>
<dbReference type="Proteomes" id="UP000630445">
    <property type="component" value="Unassembled WGS sequence"/>
</dbReference>
<evidence type="ECO:0000256" key="6">
    <source>
        <dbReference type="ARBA" id="ARBA00022801"/>
    </source>
</evidence>
<gene>
    <name evidence="14" type="ORF">CNMCM5793_008690</name>
    <name evidence="15" type="ORF">CNMCM6106_007146</name>
</gene>
<dbReference type="PROSITE" id="PS51283">
    <property type="entry name" value="DUSP"/>
    <property type="match status" value="1"/>
</dbReference>
<dbReference type="OrthoDB" id="952271at2759"/>
<evidence type="ECO:0000256" key="11">
    <source>
        <dbReference type="SAM" id="MobiDB-lite"/>
    </source>
</evidence>
<protein>
    <recommendedName>
        <fullName evidence="3">ubiquitinyl hydrolase 1</fullName>
        <ecNumber evidence="3">3.4.19.12</ecNumber>
    </recommendedName>
</protein>
<dbReference type="SUPFAM" id="SSF143791">
    <property type="entry name" value="DUSP-like"/>
    <property type="match status" value="1"/>
</dbReference>
<dbReference type="GO" id="GO:0004843">
    <property type="term" value="F:cysteine-type deubiquitinase activity"/>
    <property type="evidence" value="ECO:0007669"/>
    <property type="project" value="UniProtKB-EC"/>
</dbReference>
<evidence type="ECO:0000256" key="1">
    <source>
        <dbReference type="ARBA" id="ARBA00000707"/>
    </source>
</evidence>
<dbReference type="InterPro" id="IPR038765">
    <property type="entry name" value="Papain-like_cys_pep_sf"/>
</dbReference>
<evidence type="ECO:0000259" key="13">
    <source>
        <dbReference type="PROSITE" id="PS51283"/>
    </source>
</evidence>
<dbReference type="GO" id="GO:0008270">
    <property type="term" value="F:zinc ion binding"/>
    <property type="evidence" value="ECO:0007669"/>
    <property type="project" value="InterPro"/>
</dbReference>
<dbReference type="PROSITE" id="PS00973">
    <property type="entry name" value="USP_2"/>
    <property type="match status" value="1"/>
</dbReference>
<evidence type="ECO:0000256" key="8">
    <source>
        <dbReference type="ARBA" id="ARBA00023015"/>
    </source>
</evidence>
<keyword evidence="9" id="KW-0804">Transcription</keyword>
<reference evidence="15" key="1">
    <citation type="submission" date="2020-06" db="EMBL/GenBank/DDBJ databases">
        <title>Draft genome sequences of strains closely related to Aspergillus parafelis and Aspergillus hiratsukae.</title>
        <authorList>
            <person name="Dos Santos R.A.C."/>
            <person name="Rivero-Menendez O."/>
            <person name="Steenwyk J.L."/>
            <person name="Mead M.E."/>
            <person name="Goldman G.H."/>
            <person name="Alastruey-Izquierdo A."/>
            <person name="Rokas A."/>
        </authorList>
    </citation>
    <scope>NUCLEOTIDE SEQUENCE</scope>
    <source>
        <strain evidence="14">CNM-CM5793</strain>
        <strain evidence="15">CNM-CM6106</strain>
    </source>
</reference>
<dbReference type="InterPro" id="IPR001394">
    <property type="entry name" value="Peptidase_C19_UCH"/>
</dbReference>
<evidence type="ECO:0000256" key="4">
    <source>
        <dbReference type="ARBA" id="ARBA00022670"/>
    </source>
</evidence>
<dbReference type="Pfam" id="PF00443">
    <property type="entry name" value="UCH"/>
    <property type="match status" value="1"/>
</dbReference>
<evidence type="ECO:0000313" key="14">
    <source>
        <dbReference type="EMBL" id="KAF7119047.1"/>
    </source>
</evidence>
<feature type="domain" description="USP" evidence="12">
    <location>
        <begin position="1085"/>
        <end position="1837"/>
    </location>
</feature>
<keyword evidence="4" id="KW-0645">Protease</keyword>
<dbReference type="EMBL" id="JACBAF010002271">
    <property type="protein sequence ID" value="KAF7159744.1"/>
    <property type="molecule type" value="Genomic_DNA"/>
</dbReference>
<dbReference type="SUPFAM" id="SSF54001">
    <property type="entry name" value="Cysteine proteinases"/>
    <property type="match status" value="1"/>
</dbReference>
<sequence>MAYTVQRLEQAIQLFRDPSARLIETLADQCKYSLRKRRSKGKQAVPSSWLDADSDSDYNPGQETADSKRKRASRTEDSSRPRKQARSPERLIVIMALKSITGRSFLAALPVSEVDIPPEDHEQLKQYWNIADCTVESESNSRYSFRKREGPHEDNDRLVDLDEAAAKGCWACRKIHQHCSLLEDQFAYPCQTCKEDNIDCELIIPPEWKRACEKCRRSGKTCSYSHGETDHTLPCEQCQATGIPCIAGPAKSKPPLEPRTKKQKQESCGASGDSGSISDTIAALPANDEPDDPISLTPALKNRNTRIIHTSLAHPVDFTYEPPQDGTSPCHWCSNFVYGIMGLGRRAVEVIDFGDGRYVEIKRGHVKDGHEPSRMCVTCALERIHIVNCSRHCIVPLKGYKPDTFNFDAAYNSLIPTPGQPPKRINPWCSLCPNPAFFGCSTLQIVNKYQEPVAPTSPHARGCGLLLCERCELLMRAYRGNLAKVVARNDQENAEFGSRADVLTVTTSSTKRRKVAEPRRPGGALPGLSFASQAGRRHSQRPNSDSSSVPPNPRPSSTSGSNRSQSPSVSPSPRYIPAHLQEEVLGTAARSPTPESASSAADYPSIACAGLTLHSDTVTDMSGSDKRDGSVPPAGGDVRSSSPGIKRSAPNADHDVEMDLGSTEKRSVSLSQRTDAMDTTTAEENANGNADNSGSDNVYPTPSSMSTFTAPTATRKESMAQASTSSHDLPPIDDQVAQVTCTMAQPLKEKQKGYLVSMAWLKRVLARSSTHADKADKSAAEGEIGPVDNSDLVLVTDPAITGFHDEAGEPFVPLRPGLQMGEDFEIVPQEGWDLIMRWYGLADQSPAIVRYAHNTVEEGDAQNIQYELNPPIFTVLKLANPAAGTTPQSLREKNMPPAKVLSSRHTNFQKWLKQVKGLANIDMSTKVRVWRILGGLGSAAASAAITPAASRSASPAPTVSLVANAGNNLVLDLNTFLSLSDGAQRELVDNVKDQTNNPNFNGRSTLDRVGLSTSDVVVLEERVGGEWASEVSKKTLDRLGVPSGSIKNGVPAKLKNKSPTNSGRSSPAPEPIRGRRKDGKPRGCTGLSNLGNTCYMNSALQCVRSAEELTYYFLNDVYKRDLNPSNPLAHNGDVAKAYANLLRMIYDEAGQSSFAPRQFKHTIGRYGPAFSGYGQQDSQEFLLFLLDGLQEDLNRIQKKPYIEKPDSTDEMVHDKEALKEFANKCWEIYKARNDSVITDLFAGMYKSTLVCPVCEKVSIIFDPFNNLTLQLPIENLWSKEIFFFPLHRKPVIVDVEIDKNASIKALKEFVAKKMGSDPQRLVMAEIYKCKFYKMFDNAASIADCQIGQNDDIAIFEVESVPTNYNPDKRQKSYFSYGRSDYEEIPSFDSPKADRMLVPIFNRHCRPKSNNSGSMQRSLFGAPLYVIITREEAQNYDAILRKVLEAVATLTTRDILNEGNIVGADEQGTTQEDSDTVVMNEDDAQSADSKIKTSSVDGEDGLVDVSMRDASDEMDTPSQDTKRENAVSSSGSSIAPGLRGLFDMKIIKSSHEVVPLGWSSVDEVKDYPLMSSRVKAQSSSKQKPQTKTSDDSDRDGSAGSASDSDSEVFASISRPKAAKTQSDERPLIRPGEGIVLDWNDQAHDALFDGDKKDTDGLRGTPTWTNVERIPDPELAKRRDLRRSRKKRGVTLSECLDEFNKEEILSENDAWYCPRCKEHRRASKKFELWKTPDILVMHLKRFSASRGFRDKLDVLVDFPVEGLDLTGRVEAPEEGKSLIYDLFAVDNHYGGLGGGHYTAYAKNFMSGEWNEYNDSSVSRPIDPQSVVTPAAYLLFYRRRSDRPLGGKILEEITESSTRAASEDNSPAGSRGQSPSGEGRRLDGSSRNGSSSALAGVGAAHQAGDGGLRTGIRARNENSDDDDESPPDYSDSPAAGERSLANANRLEGMSFDEDEFGDGAYANPLPYSSQPTWSFDRVTDAHGLSQMTTVPPGSISDEEGLFDDDASNKAVGGGDLSDSDLRLAALTGSPVGEGVFPGTPMEEEAPIQDIPPPLDGDDDEDLPVVELRVNDDDQIVSD</sequence>
<feature type="compositionally biased region" description="Acidic residues" evidence="11">
    <location>
        <begin position="1993"/>
        <end position="2002"/>
    </location>
</feature>
<feature type="region of interest" description="Disordered" evidence="11">
    <location>
        <begin position="1039"/>
        <end position="1083"/>
    </location>
</feature>
<feature type="region of interest" description="Disordered" evidence="11">
    <location>
        <begin position="1571"/>
        <end position="1629"/>
    </location>
</feature>
<dbReference type="Gene3D" id="3.90.70.10">
    <property type="entry name" value="Cysteine proteinases"/>
    <property type="match status" value="2"/>
</dbReference>
<evidence type="ECO:0000256" key="5">
    <source>
        <dbReference type="ARBA" id="ARBA00022786"/>
    </source>
</evidence>
<dbReference type="Proteomes" id="UP000662466">
    <property type="component" value="Unassembled WGS sequence"/>
</dbReference>
<dbReference type="PANTHER" id="PTHR21646">
    <property type="entry name" value="UBIQUITIN CARBOXYL-TERMINAL HYDROLASE"/>
    <property type="match status" value="1"/>
</dbReference>
<comment type="caution">
    <text evidence="15">The sequence shown here is derived from an EMBL/GenBank/DDBJ whole genome shotgun (WGS) entry which is preliminary data.</text>
</comment>
<feature type="region of interest" description="Disordered" evidence="11">
    <location>
        <begin position="618"/>
        <end position="731"/>
    </location>
</feature>
<evidence type="ECO:0000256" key="3">
    <source>
        <dbReference type="ARBA" id="ARBA00012759"/>
    </source>
</evidence>
<keyword evidence="6" id="KW-0378">Hydrolase</keyword>
<feature type="region of interest" description="Disordered" evidence="11">
    <location>
        <begin position="37"/>
        <end position="86"/>
    </location>
</feature>
<keyword evidence="10" id="KW-0539">Nucleus</keyword>
<evidence type="ECO:0000313" key="16">
    <source>
        <dbReference type="Proteomes" id="UP000630445"/>
    </source>
</evidence>
<feature type="region of interest" description="Disordered" evidence="11">
    <location>
        <begin position="507"/>
        <end position="574"/>
    </location>
</feature>
<comment type="similarity">
    <text evidence="2">Belongs to the peptidase C19 family.</text>
</comment>
<feature type="compositionally biased region" description="Low complexity" evidence="11">
    <location>
        <begin position="1574"/>
        <end position="1586"/>
    </location>
</feature>
<feature type="region of interest" description="Disordered" evidence="11">
    <location>
        <begin position="249"/>
        <end position="292"/>
    </location>
</feature>
<dbReference type="GO" id="GO:0006508">
    <property type="term" value="P:proteolysis"/>
    <property type="evidence" value="ECO:0007669"/>
    <property type="project" value="UniProtKB-KW"/>
</dbReference>
<dbReference type="PANTHER" id="PTHR21646:SF24">
    <property type="entry name" value="UBIQUITIN CARBOXYL-TERMINAL HYDROLASE"/>
    <property type="match status" value="1"/>
</dbReference>
<dbReference type="InterPro" id="IPR006615">
    <property type="entry name" value="Pept_C19_DUSP"/>
</dbReference>
<keyword evidence="5" id="KW-0833">Ubl conjugation pathway</keyword>
<dbReference type="EMBL" id="JACBAD010002052">
    <property type="protein sequence ID" value="KAF7119047.1"/>
    <property type="molecule type" value="Genomic_DNA"/>
</dbReference>
<dbReference type="GO" id="GO:0000981">
    <property type="term" value="F:DNA-binding transcription factor activity, RNA polymerase II-specific"/>
    <property type="evidence" value="ECO:0007669"/>
    <property type="project" value="InterPro"/>
</dbReference>
<name>A0A8H6PSX6_9EURO</name>
<dbReference type="Gene3D" id="3.30.2230.10">
    <property type="entry name" value="DUSP-like"/>
    <property type="match status" value="1"/>
</dbReference>
<feature type="region of interest" description="Disordered" evidence="11">
    <location>
        <begin position="1981"/>
        <end position="2004"/>
    </location>
</feature>
<evidence type="ECO:0000313" key="15">
    <source>
        <dbReference type="EMBL" id="KAF7159744.1"/>
    </source>
</evidence>
<feature type="compositionally biased region" description="Basic and acidic residues" evidence="11">
    <location>
        <begin position="254"/>
        <end position="265"/>
    </location>
</feature>
<dbReference type="CDD" id="cd02674">
    <property type="entry name" value="Peptidase_C19R"/>
    <property type="match status" value="1"/>
</dbReference>
<dbReference type="InterPro" id="IPR035927">
    <property type="entry name" value="DUSP-like_sf"/>
</dbReference>
<organism evidence="15 17">
    <name type="scientific">Aspergillus hiratsukae</name>
    <dbReference type="NCBI Taxonomy" id="1194566"/>
    <lineage>
        <taxon>Eukaryota</taxon>
        <taxon>Fungi</taxon>
        <taxon>Dikarya</taxon>
        <taxon>Ascomycota</taxon>
        <taxon>Pezizomycotina</taxon>
        <taxon>Eurotiomycetes</taxon>
        <taxon>Eurotiomycetidae</taxon>
        <taxon>Eurotiales</taxon>
        <taxon>Aspergillaceae</taxon>
        <taxon>Aspergillus</taxon>
        <taxon>Aspergillus subgen. Fumigati</taxon>
    </lineage>
</organism>
<feature type="compositionally biased region" description="Polar residues" evidence="11">
    <location>
        <begin position="1485"/>
        <end position="1495"/>
    </location>
</feature>
<evidence type="ECO:0000259" key="12">
    <source>
        <dbReference type="PROSITE" id="PS50235"/>
    </source>
</evidence>
<dbReference type="SMART" id="SM00066">
    <property type="entry name" value="GAL4"/>
    <property type="match status" value="1"/>
</dbReference>
<dbReference type="InterPro" id="IPR028889">
    <property type="entry name" value="USP"/>
</dbReference>
<dbReference type="InterPro" id="IPR001138">
    <property type="entry name" value="Zn2Cys6_DnaBD"/>
</dbReference>
<dbReference type="PROSITE" id="PS50235">
    <property type="entry name" value="USP_3"/>
    <property type="match status" value="1"/>
</dbReference>
<evidence type="ECO:0000313" key="17">
    <source>
        <dbReference type="Proteomes" id="UP000662466"/>
    </source>
</evidence>
<feature type="compositionally biased region" description="Low complexity" evidence="11">
    <location>
        <begin position="541"/>
        <end position="573"/>
    </location>
</feature>
<feature type="region of interest" description="Disordered" evidence="11">
    <location>
        <begin position="2028"/>
        <end position="2059"/>
    </location>
</feature>
<keyword evidence="7" id="KW-0788">Thiol protease</keyword>
<dbReference type="InterPro" id="IPR050185">
    <property type="entry name" value="Ub_carboxyl-term_hydrolase"/>
</dbReference>
<accession>A0A8H6PSX6</accession>
<dbReference type="PROSITE" id="PS00972">
    <property type="entry name" value="USP_1"/>
    <property type="match status" value="1"/>
</dbReference>
<evidence type="ECO:0000256" key="2">
    <source>
        <dbReference type="ARBA" id="ARBA00009085"/>
    </source>
</evidence>
<dbReference type="Pfam" id="PF06337">
    <property type="entry name" value="DUSP"/>
    <property type="match status" value="1"/>
</dbReference>
<keyword evidence="8" id="KW-0805">Transcription regulation</keyword>
<feature type="compositionally biased region" description="Basic and acidic residues" evidence="11">
    <location>
        <begin position="652"/>
        <end position="667"/>
    </location>
</feature>
<dbReference type="GO" id="GO:0016579">
    <property type="term" value="P:protein deubiquitination"/>
    <property type="evidence" value="ECO:0007669"/>
    <property type="project" value="InterPro"/>
</dbReference>
<feature type="region of interest" description="Disordered" evidence="11">
    <location>
        <begin position="1850"/>
        <end position="1965"/>
    </location>
</feature>
<evidence type="ECO:0000256" key="10">
    <source>
        <dbReference type="ARBA" id="ARBA00023242"/>
    </source>
</evidence>
<keyword evidence="16" id="KW-1185">Reference proteome</keyword>